<proteinExistence type="predicted"/>
<dbReference type="Proteomes" id="UP000313066">
    <property type="component" value="Unassembled WGS sequence"/>
</dbReference>
<dbReference type="RefSeq" id="WP_139573075.1">
    <property type="nucleotide sequence ID" value="NZ_VDMA02000002.1"/>
</dbReference>
<dbReference type="EMBL" id="VDMA02000002">
    <property type="protein sequence ID" value="KAB8187290.1"/>
    <property type="molecule type" value="Genomic_DNA"/>
</dbReference>
<dbReference type="AlphaFoldDB" id="A0A5N6C4E4"/>
<evidence type="ECO:0000313" key="2">
    <source>
        <dbReference type="Proteomes" id="UP000313066"/>
    </source>
</evidence>
<sequence length="177" mass="18994">MVAAVGLVVYFSLRDGAEKTDNSQSPMQTHVVEPKTLGGRAKRVTDNLRRATDRRLAALKKAIPQATGTVAAFYGDPGEKDMVMAFAVSAPVSNPNTTIERFVAAMGAKASHMKQVRPGPLGGVARCGDAKFAENVPSGVCVWADSNTRGMIAMYFKSGDQAAAEFLKMRDEIEQRD</sequence>
<evidence type="ECO:0000313" key="1">
    <source>
        <dbReference type="EMBL" id="KAB8187290.1"/>
    </source>
</evidence>
<gene>
    <name evidence="1" type="ORF">FH610_005090</name>
</gene>
<keyword evidence="2" id="KW-1185">Reference proteome</keyword>
<comment type="caution">
    <text evidence="1">The sequence shown here is derived from an EMBL/GenBank/DDBJ whole genome shotgun (WGS) entry which is preliminary data.</text>
</comment>
<accession>A0A5N6C4E4</accession>
<reference evidence="1 2" key="1">
    <citation type="submission" date="2019-10" db="EMBL/GenBank/DDBJ databases">
        <title>Nonomuraea sp. nov., isolated from Phyllanthus amarus.</title>
        <authorList>
            <person name="Klykleung N."/>
            <person name="Tanasupawat S."/>
        </authorList>
    </citation>
    <scope>NUCLEOTIDE SEQUENCE [LARGE SCALE GENOMIC DNA]</scope>
    <source>
        <strain evidence="1 2">CR1-09</strain>
    </source>
</reference>
<organism evidence="1 2">
    <name type="scientific">Microbispora catharanthi</name>
    <dbReference type="NCBI Taxonomy" id="1712871"/>
    <lineage>
        <taxon>Bacteria</taxon>
        <taxon>Bacillati</taxon>
        <taxon>Actinomycetota</taxon>
        <taxon>Actinomycetes</taxon>
        <taxon>Streptosporangiales</taxon>
        <taxon>Streptosporangiaceae</taxon>
        <taxon>Microbispora</taxon>
    </lineage>
</organism>
<protein>
    <submittedName>
        <fullName evidence="1">Uncharacterized protein</fullName>
    </submittedName>
</protein>
<name>A0A5N6C4E4_9ACTN</name>